<evidence type="ECO:0000256" key="2">
    <source>
        <dbReference type="ARBA" id="ARBA00022443"/>
    </source>
</evidence>
<dbReference type="FunFam" id="1.10.150.50:FF:000028">
    <property type="entry name" value="caskin-2 isoform X2"/>
    <property type="match status" value="1"/>
</dbReference>
<dbReference type="InterPro" id="IPR032117">
    <property type="entry name" value="Caskin_C"/>
</dbReference>
<comment type="subunit">
    <text evidence="7">May not bind CASK.</text>
</comment>
<dbReference type="SUPFAM" id="SSF48403">
    <property type="entry name" value="Ankyrin repeat"/>
    <property type="match status" value="1"/>
</dbReference>
<evidence type="ECO:0000256" key="11">
    <source>
        <dbReference type="SAM" id="MobiDB-lite"/>
    </source>
</evidence>
<dbReference type="SMART" id="SM00326">
    <property type="entry name" value="SH3"/>
    <property type="match status" value="1"/>
</dbReference>
<evidence type="ECO:0000256" key="3">
    <source>
        <dbReference type="ARBA" id="ARBA00022490"/>
    </source>
</evidence>
<feature type="repeat" description="ANK" evidence="9">
    <location>
        <begin position="188"/>
        <end position="220"/>
    </location>
</feature>
<accession>A0A851Z405</accession>
<dbReference type="PANTHER" id="PTHR24174:SF18">
    <property type="entry name" value="CASKIN-2"/>
    <property type="match status" value="1"/>
</dbReference>
<dbReference type="Pfam" id="PF00536">
    <property type="entry name" value="SAM_1"/>
    <property type="match status" value="2"/>
</dbReference>
<feature type="compositionally biased region" description="Polar residues" evidence="11">
    <location>
        <begin position="832"/>
        <end position="841"/>
    </location>
</feature>
<feature type="non-terminal residue" evidence="14">
    <location>
        <position position="1"/>
    </location>
</feature>
<proteinExistence type="predicted"/>
<feature type="non-terminal residue" evidence="14">
    <location>
        <position position="1250"/>
    </location>
</feature>
<keyword evidence="5" id="KW-0677">Repeat</keyword>
<dbReference type="InterPro" id="IPR001452">
    <property type="entry name" value="SH3_domain"/>
</dbReference>
<dbReference type="PROSITE" id="PS50297">
    <property type="entry name" value="ANK_REP_REGION"/>
    <property type="match status" value="5"/>
</dbReference>
<dbReference type="InterPro" id="IPR035498">
    <property type="entry name" value="Caskin1/2_SAM_2"/>
</dbReference>
<evidence type="ECO:0000256" key="4">
    <source>
        <dbReference type="ARBA" id="ARBA00022553"/>
    </source>
</evidence>
<dbReference type="InterPro" id="IPR001660">
    <property type="entry name" value="SAM"/>
</dbReference>
<dbReference type="Gene3D" id="1.10.150.50">
    <property type="entry name" value="Transcription Factor, Ets-1"/>
    <property type="match status" value="2"/>
</dbReference>
<dbReference type="OrthoDB" id="6156898at2759"/>
<evidence type="ECO:0000256" key="6">
    <source>
        <dbReference type="ARBA" id="ARBA00023043"/>
    </source>
</evidence>
<evidence type="ECO:0000259" key="13">
    <source>
        <dbReference type="PROSITE" id="PS50105"/>
    </source>
</evidence>
<feature type="compositionally biased region" description="Polar residues" evidence="11">
    <location>
        <begin position="424"/>
        <end position="435"/>
    </location>
</feature>
<name>A0A851Z405_9AVES</name>
<feature type="compositionally biased region" description="Polar residues" evidence="11">
    <location>
        <begin position="699"/>
        <end position="711"/>
    </location>
</feature>
<dbReference type="GO" id="GO:0005737">
    <property type="term" value="C:cytoplasm"/>
    <property type="evidence" value="ECO:0007669"/>
    <property type="project" value="UniProtKB-SubCell"/>
</dbReference>
<gene>
    <name evidence="14" type="primary">Caskin2</name>
    <name evidence="14" type="ORF">HALSEN_R08121</name>
</gene>
<keyword evidence="2 10" id="KW-0728">SH3 domain</keyword>
<feature type="compositionally biased region" description="Low complexity" evidence="11">
    <location>
        <begin position="885"/>
        <end position="895"/>
    </location>
</feature>
<feature type="domain" description="SAM" evidence="13">
    <location>
        <begin position="568"/>
        <end position="632"/>
    </location>
</feature>
<dbReference type="Pfam" id="PF07653">
    <property type="entry name" value="SH3_2"/>
    <property type="match status" value="1"/>
</dbReference>
<dbReference type="CDD" id="cd12063">
    <property type="entry name" value="SH3_Caskin2"/>
    <property type="match status" value="1"/>
</dbReference>
<feature type="compositionally biased region" description="Polar residues" evidence="11">
    <location>
        <begin position="447"/>
        <end position="477"/>
    </location>
</feature>
<dbReference type="PROSITE" id="PS50002">
    <property type="entry name" value="SH3"/>
    <property type="match status" value="1"/>
</dbReference>
<reference evidence="14" key="1">
    <citation type="submission" date="2019-09" db="EMBL/GenBank/DDBJ databases">
        <title>Bird 10,000 Genomes (B10K) Project - Family phase.</title>
        <authorList>
            <person name="Zhang G."/>
        </authorList>
    </citation>
    <scope>NUCLEOTIDE SEQUENCE</scope>
    <source>
        <strain evidence="14">B10K-DU-024-03</strain>
        <tissue evidence="14">Muscle</tissue>
    </source>
</reference>
<dbReference type="Pfam" id="PF12796">
    <property type="entry name" value="Ank_2"/>
    <property type="match status" value="2"/>
</dbReference>
<dbReference type="SUPFAM" id="SSF50044">
    <property type="entry name" value="SH3-domain"/>
    <property type="match status" value="1"/>
</dbReference>
<feature type="compositionally biased region" description="Polar residues" evidence="11">
    <location>
        <begin position="857"/>
        <end position="868"/>
    </location>
</feature>
<protein>
    <recommendedName>
        <fullName evidence="8">Caskin-2</fullName>
    </recommendedName>
</protein>
<feature type="region of interest" description="Disordered" evidence="11">
    <location>
        <begin position="821"/>
        <end position="1020"/>
    </location>
</feature>
<dbReference type="InterPro" id="IPR002110">
    <property type="entry name" value="Ankyrin_rpt"/>
</dbReference>
<dbReference type="SMART" id="SM00454">
    <property type="entry name" value="SAM"/>
    <property type="match status" value="2"/>
</dbReference>
<organism evidence="14 15">
    <name type="scientific">Halcyon senegalensis</name>
    <dbReference type="NCBI Taxonomy" id="342381"/>
    <lineage>
        <taxon>Eukaryota</taxon>
        <taxon>Metazoa</taxon>
        <taxon>Chordata</taxon>
        <taxon>Craniata</taxon>
        <taxon>Vertebrata</taxon>
        <taxon>Euteleostomi</taxon>
        <taxon>Archelosauria</taxon>
        <taxon>Archosauria</taxon>
        <taxon>Dinosauria</taxon>
        <taxon>Saurischia</taxon>
        <taxon>Theropoda</taxon>
        <taxon>Coelurosauria</taxon>
        <taxon>Aves</taxon>
        <taxon>Neognathae</taxon>
        <taxon>Neoaves</taxon>
        <taxon>Telluraves</taxon>
        <taxon>Coraciimorphae</taxon>
        <taxon>Coraciiformes</taxon>
        <taxon>Alcedinidae</taxon>
        <taxon>Halcyon</taxon>
    </lineage>
</organism>
<dbReference type="FunFam" id="2.30.30.40:FF:000062">
    <property type="entry name" value="caskin-2 isoform X1"/>
    <property type="match status" value="1"/>
</dbReference>
<dbReference type="AlphaFoldDB" id="A0A851Z405"/>
<dbReference type="CDD" id="cd09498">
    <property type="entry name" value="SAM_caskin1_2_repeat2"/>
    <property type="match status" value="1"/>
</dbReference>
<feature type="compositionally biased region" description="Low complexity" evidence="11">
    <location>
        <begin position="731"/>
        <end position="755"/>
    </location>
</feature>
<dbReference type="Pfam" id="PF00023">
    <property type="entry name" value="Ank"/>
    <property type="match status" value="1"/>
</dbReference>
<dbReference type="PROSITE" id="PS50088">
    <property type="entry name" value="ANK_REPEAT"/>
    <property type="match status" value="5"/>
</dbReference>
<feature type="region of interest" description="Disordered" evidence="11">
    <location>
        <begin position="699"/>
        <end position="787"/>
    </location>
</feature>
<dbReference type="InterPro" id="IPR013761">
    <property type="entry name" value="SAM/pointed_sf"/>
</dbReference>
<dbReference type="Pfam" id="PF16632">
    <property type="entry name" value="Caskin-tail"/>
    <property type="match status" value="1"/>
</dbReference>
<dbReference type="FunFam" id="1.25.40.20:FF:000042">
    <property type="entry name" value="caskin-2 isoform X2"/>
    <property type="match status" value="1"/>
</dbReference>
<keyword evidence="4" id="KW-0597">Phosphoprotein</keyword>
<evidence type="ECO:0000313" key="15">
    <source>
        <dbReference type="Proteomes" id="UP000648918"/>
    </source>
</evidence>
<dbReference type="PANTHER" id="PTHR24174">
    <property type="entry name" value="ANKYRIN REPEAT AND STERILE ALPHA MOTIF DOMAIN-CONTAINING PROTEIN 1"/>
    <property type="match status" value="1"/>
</dbReference>
<dbReference type="InterPro" id="IPR035497">
    <property type="entry name" value="Caskin1/2_SAM_1"/>
</dbReference>
<feature type="repeat" description="ANK" evidence="9">
    <location>
        <begin position="48"/>
        <end position="80"/>
    </location>
</feature>
<keyword evidence="6 9" id="KW-0040">ANK repeat</keyword>
<dbReference type="SUPFAM" id="SSF47769">
    <property type="entry name" value="SAM/Pointed domain"/>
    <property type="match status" value="2"/>
</dbReference>
<dbReference type="PRINTS" id="PR01415">
    <property type="entry name" value="ANKYRIN"/>
</dbReference>
<dbReference type="InterPro" id="IPR036770">
    <property type="entry name" value="Ankyrin_rpt-contain_sf"/>
</dbReference>
<feature type="domain" description="SH3" evidence="12">
    <location>
        <begin position="281"/>
        <end position="347"/>
    </location>
</feature>
<evidence type="ECO:0000256" key="5">
    <source>
        <dbReference type="ARBA" id="ARBA00022737"/>
    </source>
</evidence>
<dbReference type="Proteomes" id="UP000648918">
    <property type="component" value="Unassembled WGS sequence"/>
</dbReference>
<comment type="caution">
    <text evidence="14">The sequence shown here is derived from an EMBL/GenBank/DDBJ whole genome shotgun (WGS) entry which is preliminary data.</text>
</comment>
<dbReference type="InterPro" id="IPR033635">
    <property type="entry name" value="ANKS1/Caskin"/>
</dbReference>
<dbReference type="InterPro" id="IPR035499">
    <property type="entry name" value="Caskin2_SH3"/>
</dbReference>
<evidence type="ECO:0000256" key="8">
    <source>
        <dbReference type="ARBA" id="ARBA00073385"/>
    </source>
</evidence>
<evidence type="ECO:0000256" key="9">
    <source>
        <dbReference type="PROSITE-ProRule" id="PRU00023"/>
    </source>
</evidence>
<feature type="compositionally biased region" description="Low complexity" evidence="11">
    <location>
        <begin position="951"/>
        <end position="960"/>
    </location>
</feature>
<comment type="subcellular location">
    <subcellularLocation>
        <location evidence="1">Cytoplasm</location>
    </subcellularLocation>
</comment>
<feature type="domain" description="SAM" evidence="13">
    <location>
        <begin position="499"/>
        <end position="562"/>
    </location>
</feature>
<feature type="compositionally biased region" description="Low complexity" evidence="11">
    <location>
        <begin position="405"/>
        <end position="423"/>
    </location>
</feature>
<dbReference type="PROSITE" id="PS50105">
    <property type="entry name" value="SAM_DOMAIN"/>
    <property type="match status" value="2"/>
</dbReference>
<dbReference type="FunFam" id="1.25.40.20:FF:000053">
    <property type="entry name" value="caskin-2 isoform X1"/>
    <property type="match status" value="1"/>
</dbReference>
<feature type="repeat" description="ANK" evidence="9">
    <location>
        <begin position="81"/>
        <end position="113"/>
    </location>
</feature>
<keyword evidence="3" id="KW-0963">Cytoplasm</keyword>
<dbReference type="FunFam" id="1.25.40.20:FF:000139">
    <property type="entry name" value="caskin-2 isoform X1"/>
    <property type="match status" value="1"/>
</dbReference>
<evidence type="ECO:0000313" key="14">
    <source>
        <dbReference type="EMBL" id="NXD85775.1"/>
    </source>
</evidence>
<dbReference type="CDD" id="cd09497">
    <property type="entry name" value="SAM_caskin1_2_repeat1"/>
    <property type="match status" value="1"/>
</dbReference>
<feature type="region of interest" description="Disordered" evidence="11">
    <location>
        <begin position="389"/>
        <end position="484"/>
    </location>
</feature>
<dbReference type="Gene3D" id="2.30.30.40">
    <property type="entry name" value="SH3 Domains"/>
    <property type="match status" value="1"/>
</dbReference>
<evidence type="ECO:0000256" key="7">
    <source>
        <dbReference type="ARBA" id="ARBA00064417"/>
    </source>
</evidence>
<feature type="repeat" description="ANK" evidence="9">
    <location>
        <begin position="114"/>
        <end position="146"/>
    </location>
</feature>
<evidence type="ECO:0000259" key="12">
    <source>
        <dbReference type="PROSITE" id="PS50002"/>
    </source>
</evidence>
<keyword evidence="15" id="KW-1185">Reference proteome</keyword>
<sequence length="1250" mass="134451">MGREQELIQAVKNGDVPSVQKLVAKIKASKSKLLGSAKRLNVNYQDADGFSALHHAALGGSLDLISLLLEAQATVDIKDSNGMRPLHYAAWQGRVEPVRVLLRAAASVNMASLDGQIPLHLSAQYGHYEVSEMLLQHQSNPCLINKAKKTPLDLACEFGRLKVAQLLLNSHLCVALLEGQSKDATDPNYTTPLHLAAKNGHKEIIRQLLKAGIEINKQTKTGTALHEAALYGKTEVVRLLLEGGVDVNIRNTYNQTALDIVNQFTTSHASKDIKQLLREASGILKVRALKDFWNLHDPTALNVRAGDVITVLEQHPDGRWKGHIHDTQKGTDRVGYFPPSIAEVISKRTGQCLSWACWGQSPVGLQHLPDECPHQAAPSVPAAYGHLTLTRMAPGPDSSAGDRNSVGSEGSIGSIRSAGSGQSTEGTNGQSTSILIENARPLPSTGDDLQQQLLGSEPHNGQLTSSAGPQSHQTPGSCPSGDRVFSHQFLRPEQLLEGKDAEAIYNWLSEFQLESYTANFLNAGYDVPTISRMTPEDLTAIGVTKPGHRKKISTEIGQLSITEWLPSYIPADLMDWLSAIGLPQYHKKLVNNGYDSITIVTDLTWEDLQEIGINKLGHQKKIMLAVKKLRDLRKSLNQAEATLAKRRVPGALDIVTIESLENGECQSPHTPKMTTFQDSELSYELQTAMSNSCHETLGIKSSQGMSRSQESIGVRSRGSGHSQDNVLSRHLSSPSQESLGSGESSSSSGQNLPEGTDQYARPVAQKGTGTPAVTPCTPPQTPSKATAPYVFMYPHDGEQHNGGEGFKYKKRSHSLNRYALSDGEHEEEEGAPTSTLGSYATLTRRPGRSQMPRACLQTDSKVTRSQSFAIRAKRKGPPPPPPKRLSSVSSALAAEADGEQPPDPEQQPAAPQDPRRRTFSEPSAPMTEVAAQGGREDACSDTEEEAKPGVSSSSSQNSSSECIPFAEEGNLTIKQRPKPTGHPKADGAGMDSEPSSQPAEPPCSAGKELAEPAATKEPPVLEFNLTESDTVKRRPRFREREPLQAVLKAFSMAGQAEPGASPTPQYAQAQAVSIAGPVVMAPAPRPGLAGDAFDDDSVEFRIAEIEKSILSLEKGIKKSPSPTKAPSPTELLGTAVVRTPAPDIPSKHTSVASTKLVFSGPKTIYQQVLQPSRHTAAPWAAAEAMPDVMGPLAGPGSLVLEAGSKAFRQCFDSLPFLPSRPGATHSTKNILEDISNMFDDLADQLDAMLD</sequence>
<evidence type="ECO:0000256" key="10">
    <source>
        <dbReference type="PROSITE-ProRule" id="PRU00192"/>
    </source>
</evidence>
<dbReference type="EMBL" id="WBNJ01000469">
    <property type="protein sequence ID" value="NXD85775.1"/>
    <property type="molecule type" value="Genomic_DNA"/>
</dbReference>
<dbReference type="Gene3D" id="1.25.40.20">
    <property type="entry name" value="Ankyrin repeat-containing domain"/>
    <property type="match status" value="3"/>
</dbReference>
<dbReference type="FunFam" id="1.10.150.50:FF:000032">
    <property type="entry name" value="caskin-1 isoform X1"/>
    <property type="match status" value="1"/>
</dbReference>
<dbReference type="SMART" id="SM00248">
    <property type="entry name" value="ANK"/>
    <property type="match status" value="6"/>
</dbReference>
<evidence type="ECO:0000256" key="1">
    <source>
        <dbReference type="ARBA" id="ARBA00004496"/>
    </source>
</evidence>
<dbReference type="InterPro" id="IPR036028">
    <property type="entry name" value="SH3-like_dom_sf"/>
</dbReference>
<dbReference type="Pfam" id="PF16907">
    <property type="entry name" value="Caskin-Pro-rich"/>
    <property type="match status" value="1"/>
</dbReference>
<feature type="repeat" description="ANK" evidence="9">
    <location>
        <begin position="220"/>
        <end position="252"/>
    </location>
</feature>